<protein>
    <submittedName>
        <fullName evidence="6">ABC transporter ATP-binding protein</fullName>
    </submittedName>
</protein>
<dbReference type="Proteomes" id="UP000625804">
    <property type="component" value="Unassembled WGS sequence"/>
</dbReference>
<dbReference type="Pfam" id="PF00005">
    <property type="entry name" value="ABC_tran"/>
    <property type="match status" value="1"/>
</dbReference>
<dbReference type="SMART" id="SM00382">
    <property type="entry name" value="AAA"/>
    <property type="match status" value="1"/>
</dbReference>
<sequence>MEIRNLTFAYGDKDIFKDFSIYIPEGEITCILGSSGVGKTTLLQMIAGIKKPQFGEIIKNSNQVSYIFQEPRLLPWKTVIENVEFVLLDKMDKGKRRVIAKEMLERVGLGDSLHRFPHELSGGMRQRVSIARAFVIKPEILLLDEPLQGLDVIKRQEIQDLLVSLWETYKPTVVYITHDVEDALAVAYQIIVFAGQPVNVLCHTFIDQPIKERSSSPTYMDAFRTHLMLQMKKSTEIPFDKMMQMKMMQQKMKMA</sequence>
<comment type="caution">
    <text evidence="6">The sequence shown here is derived from an EMBL/GenBank/DDBJ whole genome shotgun (WGS) entry which is preliminary data.</text>
</comment>
<dbReference type="PANTHER" id="PTHR42788:SF13">
    <property type="entry name" value="ALIPHATIC SULFONATES IMPORT ATP-BINDING PROTEIN SSUB"/>
    <property type="match status" value="1"/>
</dbReference>
<dbReference type="EMBL" id="JABTTE010000001">
    <property type="protein sequence ID" value="NSL50219.1"/>
    <property type="molecule type" value="Genomic_DNA"/>
</dbReference>
<evidence type="ECO:0000313" key="6">
    <source>
        <dbReference type="EMBL" id="NSL50219.1"/>
    </source>
</evidence>
<accession>A0A8J8GAY2</accession>
<proteinExistence type="predicted"/>
<evidence type="ECO:0000256" key="4">
    <source>
        <dbReference type="ARBA" id="ARBA00022967"/>
    </source>
</evidence>
<dbReference type="PROSITE" id="PS00211">
    <property type="entry name" value="ABC_TRANSPORTER_1"/>
    <property type="match status" value="1"/>
</dbReference>
<dbReference type="InterPro" id="IPR003439">
    <property type="entry name" value="ABC_transporter-like_ATP-bd"/>
</dbReference>
<reference evidence="6" key="1">
    <citation type="submission" date="2020-06" db="EMBL/GenBank/DDBJ databases">
        <title>A novel thermopfilic bacterium from Erzurum, Turkey.</title>
        <authorList>
            <person name="Adiguzel A."/>
            <person name="Ay H."/>
            <person name="Baltaci M.O."/>
        </authorList>
    </citation>
    <scope>NUCLEOTIDE SEQUENCE</scope>
    <source>
        <strain evidence="6">P2</strain>
    </source>
</reference>
<dbReference type="InterPro" id="IPR027417">
    <property type="entry name" value="P-loop_NTPase"/>
</dbReference>
<evidence type="ECO:0000256" key="3">
    <source>
        <dbReference type="ARBA" id="ARBA00022840"/>
    </source>
</evidence>
<dbReference type="RefSeq" id="WP_173729424.1">
    <property type="nucleotide sequence ID" value="NZ_JABTTE010000001.1"/>
</dbReference>
<dbReference type="GO" id="GO:0016887">
    <property type="term" value="F:ATP hydrolysis activity"/>
    <property type="evidence" value="ECO:0007669"/>
    <property type="project" value="InterPro"/>
</dbReference>
<evidence type="ECO:0000313" key="7">
    <source>
        <dbReference type="Proteomes" id="UP000625804"/>
    </source>
</evidence>
<dbReference type="PROSITE" id="PS50893">
    <property type="entry name" value="ABC_TRANSPORTER_2"/>
    <property type="match status" value="1"/>
</dbReference>
<dbReference type="PANTHER" id="PTHR42788">
    <property type="entry name" value="TAURINE IMPORT ATP-BINDING PROTEIN-RELATED"/>
    <property type="match status" value="1"/>
</dbReference>
<dbReference type="GO" id="GO:0005524">
    <property type="term" value="F:ATP binding"/>
    <property type="evidence" value="ECO:0007669"/>
    <property type="project" value="UniProtKB-KW"/>
</dbReference>
<dbReference type="InterPro" id="IPR050166">
    <property type="entry name" value="ABC_transporter_ATP-bind"/>
</dbReference>
<evidence type="ECO:0000259" key="5">
    <source>
        <dbReference type="PROSITE" id="PS50893"/>
    </source>
</evidence>
<dbReference type="SUPFAM" id="SSF52540">
    <property type="entry name" value="P-loop containing nucleoside triphosphate hydrolases"/>
    <property type="match status" value="1"/>
</dbReference>
<dbReference type="Gene3D" id="3.40.50.300">
    <property type="entry name" value="P-loop containing nucleotide triphosphate hydrolases"/>
    <property type="match status" value="1"/>
</dbReference>
<evidence type="ECO:0000256" key="2">
    <source>
        <dbReference type="ARBA" id="ARBA00022741"/>
    </source>
</evidence>
<evidence type="ECO:0000256" key="1">
    <source>
        <dbReference type="ARBA" id="ARBA00022448"/>
    </source>
</evidence>
<organism evidence="6 7">
    <name type="scientific">Calidifontibacillus erzurumensis</name>
    <dbReference type="NCBI Taxonomy" id="2741433"/>
    <lineage>
        <taxon>Bacteria</taxon>
        <taxon>Bacillati</taxon>
        <taxon>Bacillota</taxon>
        <taxon>Bacilli</taxon>
        <taxon>Bacillales</taxon>
        <taxon>Bacillaceae</taxon>
        <taxon>Calidifontibacillus/Schinkia group</taxon>
        <taxon>Calidifontibacillus</taxon>
    </lineage>
</organism>
<keyword evidence="4" id="KW-1278">Translocase</keyword>
<gene>
    <name evidence="6" type="ORF">HR057_00395</name>
</gene>
<feature type="domain" description="ABC transporter" evidence="5">
    <location>
        <begin position="1"/>
        <end position="220"/>
    </location>
</feature>
<dbReference type="AlphaFoldDB" id="A0A8J8GAY2"/>
<keyword evidence="3 6" id="KW-0067">ATP-binding</keyword>
<name>A0A8J8GAY2_9BACI</name>
<keyword evidence="1" id="KW-0813">Transport</keyword>
<dbReference type="InterPro" id="IPR003593">
    <property type="entry name" value="AAA+_ATPase"/>
</dbReference>
<keyword evidence="2" id="KW-0547">Nucleotide-binding</keyword>
<keyword evidence="7" id="KW-1185">Reference proteome</keyword>
<dbReference type="InterPro" id="IPR017871">
    <property type="entry name" value="ABC_transporter-like_CS"/>
</dbReference>